<dbReference type="AlphaFoldDB" id="A0A318RMK9"/>
<protein>
    <submittedName>
        <fullName evidence="5">LacI family transcriptional regulator</fullName>
    </submittedName>
</protein>
<evidence type="ECO:0000313" key="6">
    <source>
        <dbReference type="Proteomes" id="UP000247591"/>
    </source>
</evidence>
<sequence length="341" mass="37102">MGVKRPTVADVAQRAGTSTAVVSYVLNDGPRPVSNILRARVTRAIEELDYRPNRRAQALRRQRRWRQIGLLVPDLTLPLFGEFVGSVERQARAQYHLTMIGNTGYDPERELEFVSAFAEAGIDGLVVVGASNAAETAALCAQARIPLVWMHNVRGDVDAPIVRVDHEQAGEIATRHLVETHRCRDIAFVGGFTEADVHHGDRETVEQRYRGATAVDGAGITHIHSDLTADGAYAAVREFLNSRSTPPEGVVVATYGQTAATTRAVADHGLRIGDDVKIVAFDGGQAKYGQFDTTSAQQPVDSIAQHALERLMATTASSSDSRRTRPELWEPFLHVGNTCGC</sequence>
<dbReference type="InterPro" id="IPR028082">
    <property type="entry name" value="Peripla_BP_I"/>
</dbReference>
<dbReference type="SUPFAM" id="SSF53822">
    <property type="entry name" value="Periplasmic binding protein-like I"/>
    <property type="match status" value="1"/>
</dbReference>
<dbReference type="Proteomes" id="UP000247591">
    <property type="component" value="Unassembled WGS sequence"/>
</dbReference>
<keyword evidence="3" id="KW-0804">Transcription</keyword>
<keyword evidence="2" id="KW-0238">DNA-binding</keyword>
<evidence type="ECO:0000256" key="1">
    <source>
        <dbReference type="ARBA" id="ARBA00023015"/>
    </source>
</evidence>
<keyword evidence="6" id="KW-1185">Reference proteome</keyword>
<dbReference type="RefSeq" id="WP_245937793.1">
    <property type="nucleotide sequence ID" value="NZ_QJSP01000003.1"/>
</dbReference>
<dbReference type="InterPro" id="IPR000843">
    <property type="entry name" value="HTH_LacI"/>
</dbReference>
<dbReference type="CDD" id="cd06267">
    <property type="entry name" value="PBP1_LacI_sugar_binding-like"/>
    <property type="match status" value="1"/>
</dbReference>
<reference evidence="5 6" key="1">
    <citation type="submission" date="2018-06" db="EMBL/GenBank/DDBJ databases">
        <title>Genomic Encyclopedia of Type Strains, Phase IV (KMG-IV): sequencing the most valuable type-strain genomes for metagenomic binning, comparative biology and taxonomic classification.</title>
        <authorList>
            <person name="Goeker M."/>
        </authorList>
    </citation>
    <scope>NUCLEOTIDE SEQUENCE [LARGE SCALE GENOMIC DNA]</scope>
    <source>
        <strain evidence="5 6">DSM 45521</strain>
    </source>
</reference>
<name>A0A318RMK9_WILLI</name>
<dbReference type="GO" id="GO:0000976">
    <property type="term" value="F:transcription cis-regulatory region binding"/>
    <property type="evidence" value="ECO:0007669"/>
    <property type="project" value="TreeGrafter"/>
</dbReference>
<evidence type="ECO:0000259" key="4">
    <source>
        <dbReference type="PROSITE" id="PS50932"/>
    </source>
</evidence>
<accession>A0A318RMK9</accession>
<dbReference type="PANTHER" id="PTHR30146">
    <property type="entry name" value="LACI-RELATED TRANSCRIPTIONAL REPRESSOR"/>
    <property type="match status" value="1"/>
</dbReference>
<gene>
    <name evidence="5" type="ORF">DFR67_103465</name>
</gene>
<comment type="caution">
    <text evidence="5">The sequence shown here is derived from an EMBL/GenBank/DDBJ whole genome shotgun (WGS) entry which is preliminary data.</text>
</comment>
<evidence type="ECO:0000256" key="3">
    <source>
        <dbReference type="ARBA" id="ARBA00023163"/>
    </source>
</evidence>
<dbReference type="SUPFAM" id="SSF47413">
    <property type="entry name" value="lambda repressor-like DNA-binding domains"/>
    <property type="match status" value="1"/>
</dbReference>
<dbReference type="Pfam" id="PF13377">
    <property type="entry name" value="Peripla_BP_3"/>
    <property type="match status" value="1"/>
</dbReference>
<dbReference type="SMART" id="SM00354">
    <property type="entry name" value="HTH_LACI"/>
    <property type="match status" value="1"/>
</dbReference>
<dbReference type="CDD" id="cd01392">
    <property type="entry name" value="HTH_LacI"/>
    <property type="match status" value="1"/>
</dbReference>
<dbReference type="PROSITE" id="PS50932">
    <property type="entry name" value="HTH_LACI_2"/>
    <property type="match status" value="1"/>
</dbReference>
<dbReference type="InterPro" id="IPR046335">
    <property type="entry name" value="LacI/GalR-like_sensor"/>
</dbReference>
<dbReference type="EMBL" id="QJSP01000003">
    <property type="protein sequence ID" value="PYE19552.1"/>
    <property type="molecule type" value="Genomic_DNA"/>
</dbReference>
<proteinExistence type="predicted"/>
<evidence type="ECO:0000313" key="5">
    <source>
        <dbReference type="EMBL" id="PYE19552.1"/>
    </source>
</evidence>
<dbReference type="Pfam" id="PF00356">
    <property type="entry name" value="LacI"/>
    <property type="match status" value="1"/>
</dbReference>
<keyword evidence="1" id="KW-0805">Transcription regulation</keyword>
<dbReference type="InterPro" id="IPR010982">
    <property type="entry name" value="Lambda_DNA-bd_dom_sf"/>
</dbReference>
<dbReference type="GO" id="GO:0003700">
    <property type="term" value="F:DNA-binding transcription factor activity"/>
    <property type="evidence" value="ECO:0007669"/>
    <property type="project" value="TreeGrafter"/>
</dbReference>
<feature type="domain" description="HTH lacI-type" evidence="4">
    <location>
        <begin position="6"/>
        <end position="61"/>
    </location>
</feature>
<organism evidence="5 6">
    <name type="scientific">Williamsia limnetica</name>
    <dbReference type="NCBI Taxonomy" id="882452"/>
    <lineage>
        <taxon>Bacteria</taxon>
        <taxon>Bacillati</taxon>
        <taxon>Actinomycetota</taxon>
        <taxon>Actinomycetes</taxon>
        <taxon>Mycobacteriales</taxon>
        <taxon>Nocardiaceae</taxon>
        <taxon>Williamsia</taxon>
    </lineage>
</organism>
<dbReference type="Gene3D" id="1.10.260.40">
    <property type="entry name" value="lambda repressor-like DNA-binding domains"/>
    <property type="match status" value="1"/>
</dbReference>
<dbReference type="Gene3D" id="3.40.50.2300">
    <property type="match status" value="2"/>
</dbReference>
<evidence type="ECO:0000256" key="2">
    <source>
        <dbReference type="ARBA" id="ARBA00023125"/>
    </source>
</evidence>
<dbReference type="PANTHER" id="PTHR30146:SF109">
    <property type="entry name" value="HTH-TYPE TRANSCRIPTIONAL REGULATOR GALS"/>
    <property type="match status" value="1"/>
</dbReference>